<dbReference type="InterPro" id="IPR050194">
    <property type="entry name" value="Glycosyltransferase_grp1"/>
</dbReference>
<dbReference type="SUPFAM" id="SSF53756">
    <property type="entry name" value="UDP-Glycosyltransferase/glycogen phosphorylase"/>
    <property type="match status" value="1"/>
</dbReference>
<dbReference type="AlphaFoldDB" id="A0A382P1F5"/>
<protein>
    <recommendedName>
        <fullName evidence="1">Glycosyl transferase family 1 domain-containing protein</fullName>
    </recommendedName>
</protein>
<gene>
    <name evidence="2" type="ORF">METZ01_LOCUS319451</name>
</gene>
<sequence>MAGQLVPYKRPELAVLAFNELGIPLKVIGSGDMLNSLKRIAEPNVEFLGHVSDEQYRTVLAAAQALIFPGIEDFGIIPVEAQAAGTPVVALGEGGALETVKGFNSNDIPHKNENYTGIFFQQAAVPDLITAIRQFKKYENMFTLENCLANARKFSKDQFRTGFMQFVNRVKSK</sequence>
<feature type="domain" description="Glycosyl transferase family 1" evidence="1">
    <location>
        <begin position="1"/>
        <end position="152"/>
    </location>
</feature>
<accession>A0A382P1F5</accession>
<dbReference type="PANTHER" id="PTHR45947:SF3">
    <property type="entry name" value="SULFOQUINOVOSYL TRANSFERASE SQD2"/>
    <property type="match status" value="1"/>
</dbReference>
<dbReference type="GO" id="GO:0016757">
    <property type="term" value="F:glycosyltransferase activity"/>
    <property type="evidence" value="ECO:0007669"/>
    <property type="project" value="InterPro"/>
</dbReference>
<reference evidence="2" key="1">
    <citation type="submission" date="2018-05" db="EMBL/GenBank/DDBJ databases">
        <authorList>
            <person name="Lanie J.A."/>
            <person name="Ng W.-L."/>
            <person name="Kazmierczak K.M."/>
            <person name="Andrzejewski T.M."/>
            <person name="Davidsen T.M."/>
            <person name="Wayne K.J."/>
            <person name="Tettelin H."/>
            <person name="Glass J.I."/>
            <person name="Rusch D."/>
            <person name="Podicherti R."/>
            <person name="Tsui H.-C.T."/>
            <person name="Winkler M.E."/>
        </authorList>
    </citation>
    <scope>NUCLEOTIDE SEQUENCE</scope>
</reference>
<dbReference type="Gene3D" id="3.40.50.2000">
    <property type="entry name" value="Glycogen Phosphorylase B"/>
    <property type="match status" value="1"/>
</dbReference>
<dbReference type="InterPro" id="IPR001296">
    <property type="entry name" value="Glyco_trans_1"/>
</dbReference>
<evidence type="ECO:0000313" key="2">
    <source>
        <dbReference type="EMBL" id="SVC66597.1"/>
    </source>
</evidence>
<organism evidence="2">
    <name type="scientific">marine metagenome</name>
    <dbReference type="NCBI Taxonomy" id="408172"/>
    <lineage>
        <taxon>unclassified sequences</taxon>
        <taxon>metagenomes</taxon>
        <taxon>ecological metagenomes</taxon>
    </lineage>
</organism>
<name>A0A382P1F5_9ZZZZ</name>
<dbReference type="EMBL" id="UINC01103876">
    <property type="protein sequence ID" value="SVC66597.1"/>
    <property type="molecule type" value="Genomic_DNA"/>
</dbReference>
<proteinExistence type="predicted"/>
<dbReference type="Pfam" id="PF00534">
    <property type="entry name" value="Glycos_transf_1"/>
    <property type="match status" value="1"/>
</dbReference>
<evidence type="ECO:0000259" key="1">
    <source>
        <dbReference type="Pfam" id="PF00534"/>
    </source>
</evidence>
<dbReference type="PANTHER" id="PTHR45947">
    <property type="entry name" value="SULFOQUINOVOSYL TRANSFERASE SQD2"/>
    <property type="match status" value="1"/>
</dbReference>